<reference evidence="2" key="1">
    <citation type="submission" date="2022-03" db="EMBL/GenBank/DDBJ databases">
        <title>De novo assembled genomes of Belliella spp. (Cyclobacteriaceae) strains.</title>
        <authorList>
            <person name="Szabo A."/>
            <person name="Korponai K."/>
            <person name="Felfoldi T."/>
        </authorList>
    </citation>
    <scope>NUCLEOTIDE SEQUENCE</scope>
    <source>
        <strain evidence="2">DSM 111903</strain>
    </source>
</reference>
<proteinExistence type="predicted"/>
<dbReference type="Proteomes" id="UP001165430">
    <property type="component" value="Unassembled WGS sequence"/>
</dbReference>
<comment type="caution">
    <text evidence="2">The sequence shown here is derived from an EMBL/GenBank/DDBJ whole genome shotgun (WGS) entry which is preliminary data.</text>
</comment>
<evidence type="ECO:0000313" key="2">
    <source>
        <dbReference type="EMBL" id="MCH7413292.1"/>
    </source>
</evidence>
<keyword evidence="1" id="KW-0732">Signal</keyword>
<evidence type="ECO:0000256" key="1">
    <source>
        <dbReference type="SAM" id="SignalP"/>
    </source>
</evidence>
<accession>A0ABS9VA43</accession>
<evidence type="ECO:0008006" key="4">
    <source>
        <dbReference type="Google" id="ProtNLM"/>
    </source>
</evidence>
<evidence type="ECO:0000313" key="3">
    <source>
        <dbReference type="Proteomes" id="UP001165430"/>
    </source>
</evidence>
<keyword evidence="3" id="KW-1185">Reference proteome</keyword>
<sequence length="226" mass="24887">MKNLLCGIILLLTTSLTAFSQEGFGGINFNAGIPTGDFNSEVANIVFPSISINGLYKIPKTPIYVGGEFGYGRYGTEMTRSSNIINGTEQSFRIRRNNNAVNLTGVVRVMPETSFLVRPFVEGQFGGIHTYTRSRVRENRISEPISSGTEVYDWATIYQLGGGLMIPLGKGNDTFIELKVNYVQTGNMNILTKNDASYNDQGNVTLSPRNTAFQLIQPSIGVKFEF</sequence>
<feature type="signal peptide" evidence="1">
    <location>
        <begin position="1"/>
        <end position="20"/>
    </location>
</feature>
<gene>
    <name evidence="2" type="ORF">MM213_07350</name>
</gene>
<protein>
    <recommendedName>
        <fullName evidence="4">Outer membrane protein beta-barrel domain-containing protein</fullName>
    </recommendedName>
</protein>
<name>A0ABS9VA43_9BACT</name>
<organism evidence="2 3">
    <name type="scientific">Belliella alkalica</name>
    <dbReference type="NCBI Taxonomy" id="1730871"/>
    <lineage>
        <taxon>Bacteria</taxon>
        <taxon>Pseudomonadati</taxon>
        <taxon>Bacteroidota</taxon>
        <taxon>Cytophagia</taxon>
        <taxon>Cytophagales</taxon>
        <taxon>Cyclobacteriaceae</taxon>
        <taxon>Belliella</taxon>
    </lineage>
</organism>
<dbReference type="EMBL" id="JAKZGO010000005">
    <property type="protein sequence ID" value="MCH7413292.1"/>
    <property type="molecule type" value="Genomic_DNA"/>
</dbReference>
<feature type="chain" id="PRO_5045130228" description="Outer membrane protein beta-barrel domain-containing protein" evidence="1">
    <location>
        <begin position="21"/>
        <end position="226"/>
    </location>
</feature>
<dbReference type="RefSeq" id="WP_241410921.1">
    <property type="nucleotide sequence ID" value="NZ_JAKZGO010000005.1"/>
</dbReference>